<name>A0A243S7M3_9ACTN</name>
<dbReference type="CDD" id="cd00200">
    <property type="entry name" value="WD40"/>
    <property type="match status" value="1"/>
</dbReference>
<dbReference type="SUPFAM" id="SSF50998">
    <property type="entry name" value="Quinoprotein alcohol dehydrogenase-like"/>
    <property type="match status" value="1"/>
</dbReference>
<dbReference type="Gene3D" id="2.40.10.120">
    <property type="match status" value="1"/>
</dbReference>
<dbReference type="InterPro" id="IPR019775">
    <property type="entry name" value="WD40_repeat_CS"/>
</dbReference>
<evidence type="ECO:0000256" key="1">
    <source>
        <dbReference type="ARBA" id="ARBA00022574"/>
    </source>
</evidence>
<dbReference type="SUPFAM" id="SSF52540">
    <property type="entry name" value="P-loop containing nucleoside triphosphate hydrolases"/>
    <property type="match status" value="1"/>
</dbReference>
<dbReference type="InterPro" id="IPR009003">
    <property type="entry name" value="Peptidase_S1_PA"/>
</dbReference>
<keyword evidence="1 3" id="KW-0853">WD repeat</keyword>
<feature type="repeat" description="WD" evidence="3">
    <location>
        <begin position="1023"/>
        <end position="1059"/>
    </location>
</feature>
<dbReference type="PROSITE" id="PS50082">
    <property type="entry name" value="WD_REPEATS_2"/>
    <property type="match status" value="3"/>
</dbReference>
<dbReference type="PROSITE" id="PS00678">
    <property type="entry name" value="WD_REPEATS_1"/>
    <property type="match status" value="1"/>
</dbReference>
<evidence type="ECO:0000313" key="4">
    <source>
        <dbReference type="EMBL" id="OUD03660.1"/>
    </source>
</evidence>
<dbReference type="SUPFAM" id="SSF50978">
    <property type="entry name" value="WD40 repeat-like"/>
    <property type="match status" value="2"/>
</dbReference>
<dbReference type="InterPro" id="IPR015943">
    <property type="entry name" value="WD40/YVTN_repeat-like_dom_sf"/>
</dbReference>
<dbReference type="Proteomes" id="UP000195105">
    <property type="component" value="Unassembled WGS sequence"/>
</dbReference>
<keyword evidence="2" id="KW-0677">Repeat</keyword>
<gene>
    <name evidence="4" type="ORF">CA983_08260</name>
</gene>
<protein>
    <submittedName>
        <fullName evidence="4">Uncharacterized protein</fullName>
    </submittedName>
</protein>
<evidence type="ECO:0000313" key="5">
    <source>
        <dbReference type="Proteomes" id="UP000195105"/>
    </source>
</evidence>
<dbReference type="Gene3D" id="3.40.50.300">
    <property type="entry name" value="P-loop containing nucleotide triphosphate hydrolases"/>
    <property type="match status" value="1"/>
</dbReference>
<organism evidence="4 5">
    <name type="scientific">Streptomyces swartbergensis</name>
    <dbReference type="NCBI Taxonomy" id="487165"/>
    <lineage>
        <taxon>Bacteria</taxon>
        <taxon>Bacillati</taxon>
        <taxon>Actinomycetota</taxon>
        <taxon>Actinomycetes</taxon>
        <taxon>Kitasatosporales</taxon>
        <taxon>Streptomycetaceae</taxon>
        <taxon>Streptomyces</taxon>
    </lineage>
</organism>
<dbReference type="InterPro" id="IPR011047">
    <property type="entry name" value="Quinoprotein_ADH-like_sf"/>
</dbReference>
<dbReference type="InterPro" id="IPR020472">
    <property type="entry name" value="WD40_PAC1"/>
</dbReference>
<dbReference type="SUPFAM" id="SSF50494">
    <property type="entry name" value="Trypsin-like serine proteases"/>
    <property type="match status" value="1"/>
</dbReference>
<sequence>MSTASRGGRPERDTWVAAIHGTERDMRPLGSGVLIDRRRVLTSAHVVRTAWARCGVLWVALPKAEEIVDHRVRVVDVTLPSGGADEARDVAVLHLAEELPEALAARLRRAAPGDLVGTEWWSFGFPDGVLGNSARGLVGESLGHGWVRLDAHESRYPVRSGYSGAAVWSAAYQAVVGVIGQAHSGTGDARATTLRAIDRLLPGEGLRELTKWSLEATDETALTSWGWSLDTDPEAKRHWRPRARGVSTDAEQGFRFRGRTAVLREITEWIAAAPPDRQVLLITGAPGSGKSAVLGRIITTADSELAASLPLDDVALRAPVGSVACAVHTKGKTALEVAREIARAASTALPDQVIDLPALVRESLRDRSGRHFTLVVDALDEAASPADARAIVSHIVLPLAETCADVGVRLVVGTRRRDGAGNLLGCFGRSARILDLDAPELSDRSDLIAYALATLQLQGDERSGNPYADSMLALPVAERIATLADGNFLVAGLVARAHGMHDPQAVDPDEVSFPVTVDTSLREYLRLLPDVSGLSAEKLLIPLAHAESPGLPAALWRTALTALFGTAPAEWELFAFARSSAANFLIETTCGESHDITFRLFHQALNDALRASRADLALLASDDRAVTRAFIAEGTKGWAAAHRYLLRSLPTHAERGGVIDELLQEDDYLLHADLRRLIPHARSAVTEGGRRRAELLRRTPRAIDAPACERAALFSVTEVQEDLGTAYRYGDAAAPYQALWSTVPPSLDVAVFEGHTEHVDALCFLRTAERDLLASADENCIRLWDVATGEAVRTLAGYSGWVGALCGVVVGGRTLLASAGSDHTVRLWDTEAGVMLRGLEGHDGPIEVLCTVDIAGRTHLVSVGRDHRLTVWDPEAGEPRRTFRTRSNHISGVCALELDGRPLLAIGISRTGRCDQIRIWDPASGETVRMFSALSSDLVRRTVAAVPCRNGPLLATSHGDDVLLLDPRSGKPVRLLRGGEGFLFTVSAVHHANESYVVATYSQDADGTIVVWDPVTGRRTHCLEGHDGWVGDVCAVESDGEWLLASSGDDCTVRLWDLDRRLAPDLPGSVEGWVRSPCVISVGGRSAVAARGPGGTVAIHDVTTGKLIDRVVTPHALIWALCALKVDDRTCLAIAGGEAEEEGAVQIWDPAARVMLRTRTGMQVREMVPVEVDGRPCLALACWGEKTDRIAIWEPSSDEMLQGIGTGAEGRTDDFCVLGLEGRNVLATLHRGHWQADSGTVTLWDLDRSEMFASQEIPASDSERLFALESDTGTLLAVLQHLCDHGVDSLGVGSVRVLDPVTGRTVLARELHNGWVNSLSRVDLGTRKLLASAGQTARSVGLWTADGLRPVMNIPVRREVYSVVEADGYLVVGLDQGLMAIRLTGDRHATRSEAGEGS</sequence>
<dbReference type="InterPro" id="IPR036322">
    <property type="entry name" value="WD40_repeat_dom_sf"/>
</dbReference>
<proteinExistence type="predicted"/>
<feature type="repeat" description="WD" evidence="3">
    <location>
        <begin position="815"/>
        <end position="838"/>
    </location>
</feature>
<accession>A0A243S7M3</accession>
<reference evidence="4 5" key="1">
    <citation type="submission" date="2017-05" db="EMBL/GenBank/DDBJ databases">
        <title>Biotechnological potential of actinobacteria isolated from South African environments.</title>
        <authorList>
            <person name="Le Roes-Hill M."/>
            <person name="Prins A."/>
            <person name="Durrell K.A."/>
        </authorList>
    </citation>
    <scope>NUCLEOTIDE SEQUENCE [LARGE SCALE GENOMIC DNA]</scope>
    <source>
        <strain evidence="4 5">HMC13</strain>
    </source>
</reference>
<comment type="caution">
    <text evidence="4">The sequence shown here is derived from an EMBL/GenBank/DDBJ whole genome shotgun (WGS) entry which is preliminary data.</text>
</comment>
<dbReference type="Gene3D" id="2.130.10.10">
    <property type="entry name" value="YVTN repeat-like/Quinoprotein amine dehydrogenase"/>
    <property type="match status" value="3"/>
</dbReference>
<feature type="repeat" description="WD" evidence="3">
    <location>
        <begin position="752"/>
        <end position="794"/>
    </location>
</feature>
<dbReference type="PRINTS" id="PR00320">
    <property type="entry name" value="GPROTEINBRPT"/>
</dbReference>
<dbReference type="PANTHER" id="PTHR19848">
    <property type="entry name" value="WD40 REPEAT PROTEIN"/>
    <property type="match status" value="1"/>
</dbReference>
<evidence type="ECO:0000256" key="3">
    <source>
        <dbReference type="PROSITE-ProRule" id="PRU00221"/>
    </source>
</evidence>
<dbReference type="InterPro" id="IPR027417">
    <property type="entry name" value="P-loop_NTPase"/>
</dbReference>
<keyword evidence="5" id="KW-1185">Reference proteome</keyword>
<evidence type="ECO:0000256" key="2">
    <source>
        <dbReference type="ARBA" id="ARBA00022737"/>
    </source>
</evidence>
<dbReference type="EMBL" id="NGFN01000033">
    <property type="protein sequence ID" value="OUD03660.1"/>
    <property type="molecule type" value="Genomic_DNA"/>
</dbReference>
<dbReference type="Pfam" id="PF13365">
    <property type="entry name" value="Trypsin_2"/>
    <property type="match status" value="1"/>
</dbReference>
<dbReference type="Pfam" id="PF00400">
    <property type="entry name" value="WD40"/>
    <property type="match status" value="3"/>
</dbReference>
<dbReference type="SMART" id="SM00320">
    <property type="entry name" value="WD40"/>
    <property type="match status" value="7"/>
</dbReference>
<dbReference type="InterPro" id="IPR001680">
    <property type="entry name" value="WD40_rpt"/>
</dbReference>
<dbReference type="PANTHER" id="PTHR19848:SF8">
    <property type="entry name" value="F-BOX AND WD REPEAT DOMAIN CONTAINING 7"/>
    <property type="match status" value="1"/>
</dbReference>